<protein>
    <submittedName>
        <fullName evidence="2">Methylenetetrahydrofolate dehydrogenase [NAD(+)]</fullName>
    </submittedName>
</protein>
<dbReference type="InParanoid" id="A0A1C7NBR1"/>
<dbReference type="GO" id="GO:0009113">
    <property type="term" value="P:purine nucleobase biosynthetic process"/>
    <property type="evidence" value="ECO:0007669"/>
    <property type="project" value="TreeGrafter"/>
</dbReference>
<dbReference type="InterPro" id="IPR020630">
    <property type="entry name" value="THF_DH/CycHdrlase_cat_dom"/>
</dbReference>
<organism evidence="2 3">
    <name type="scientific">Choanephora cucurbitarum</name>
    <dbReference type="NCBI Taxonomy" id="101091"/>
    <lineage>
        <taxon>Eukaryota</taxon>
        <taxon>Fungi</taxon>
        <taxon>Fungi incertae sedis</taxon>
        <taxon>Mucoromycota</taxon>
        <taxon>Mucoromycotina</taxon>
        <taxon>Mucoromycetes</taxon>
        <taxon>Mucorales</taxon>
        <taxon>Mucorineae</taxon>
        <taxon>Choanephoraceae</taxon>
        <taxon>Choanephoroideae</taxon>
        <taxon>Choanephora</taxon>
    </lineage>
</organism>
<dbReference type="STRING" id="101091.A0A1C7NBR1"/>
<proteinExistence type="predicted"/>
<dbReference type="OrthoDB" id="41403at2759"/>
<dbReference type="InterPro" id="IPR046346">
    <property type="entry name" value="Aminoacid_DH-like_N_sf"/>
</dbReference>
<dbReference type="GO" id="GO:0005829">
    <property type="term" value="C:cytosol"/>
    <property type="evidence" value="ECO:0007669"/>
    <property type="project" value="TreeGrafter"/>
</dbReference>
<keyword evidence="3" id="KW-1185">Reference proteome</keyword>
<comment type="caution">
    <text evidence="2">The sequence shown here is derived from an EMBL/GenBank/DDBJ whole genome shotgun (WGS) entry which is preliminary data.</text>
</comment>
<dbReference type="SUPFAM" id="SSF53223">
    <property type="entry name" value="Aminoacid dehydrogenase-like, N-terminal domain"/>
    <property type="match status" value="1"/>
</dbReference>
<dbReference type="InterPro" id="IPR036291">
    <property type="entry name" value="NAD(P)-bd_dom_sf"/>
</dbReference>
<dbReference type="EMBL" id="LUGH01000469">
    <property type="protein sequence ID" value="OBZ84784.1"/>
    <property type="molecule type" value="Genomic_DNA"/>
</dbReference>
<feature type="domain" description="Tetrahydrofolate dehydrogenase/cyclohydrolase catalytic" evidence="1">
    <location>
        <begin position="7"/>
        <end position="114"/>
    </location>
</feature>
<dbReference type="PANTHER" id="PTHR48099">
    <property type="entry name" value="C-1-TETRAHYDROFOLATE SYNTHASE, CYTOPLASMIC-RELATED"/>
    <property type="match status" value="1"/>
</dbReference>
<dbReference type="Gene3D" id="3.40.50.720">
    <property type="entry name" value="NAD(P)-binding Rossmann-like Domain"/>
    <property type="match status" value="1"/>
</dbReference>
<dbReference type="SUPFAM" id="SSF51735">
    <property type="entry name" value="NAD(P)-binding Rossmann-fold domains"/>
    <property type="match status" value="1"/>
</dbReference>
<dbReference type="PANTHER" id="PTHR48099:SF3">
    <property type="entry name" value="METHYLENETETRAHYDROFOLATE DEHYDROGENASE [NAD(+)]"/>
    <property type="match status" value="1"/>
</dbReference>
<dbReference type="AlphaFoldDB" id="A0A1C7NBR1"/>
<sequence>MTVCKTISASKIASPFRKHVKNVILKERIKPKLVGLLANNDPGACKYAEWTSKVCKETGIDFELRKIDKHSINDHIEKANMDQQINGIMVYYPVFGHEVDNQLQNKISPLKDVEGLGQILEYTGKYNTRLPYCERLKGTNVAIVNRSKIAGSPLAAILANEGANVFSVDINDIQVFQKPDDRNHCSVRNTQLKYDQAISSSDIVITGVPSSDFKLSSALLKPGVTAINFSMNSNFDSDVKSKAGCYVPSIGQVTVAMLVRNALRLYHYQRKQMDLTK</sequence>
<dbReference type="GO" id="GO:0004488">
    <property type="term" value="F:methylenetetrahydrofolate dehydrogenase (NADP+) activity"/>
    <property type="evidence" value="ECO:0007669"/>
    <property type="project" value="InterPro"/>
</dbReference>
<dbReference type="Gene3D" id="3.40.50.10860">
    <property type="entry name" value="Leucine Dehydrogenase, chain A, domain 1"/>
    <property type="match status" value="1"/>
</dbReference>
<reference evidence="2 3" key="1">
    <citation type="submission" date="2016-03" db="EMBL/GenBank/DDBJ databases">
        <title>Choanephora cucurbitarum.</title>
        <authorList>
            <person name="Min B."/>
            <person name="Park H."/>
            <person name="Park J.-H."/>
            <person name="Shin H.-D."/>
            <person name="Choi I.-G."/>
        </authorList>
    </citation>
    <scope>NUCLEOTIDE SEQUENCE [LARGE SCALE GENOMIC DNA]</scope>
    <source>
        <strain evidence="2 3">KUS-F28377</strain>
    </source>
</reference>
<accession>A0A1C7NBR1</accession>
<gene>
    <name evidence="2" type="primary">mtd1_1</name>
    <name evidence="2" type="ORF">A0J61_07167</name>
</gene>
<dbReference type="GO" id="GO:0004487">
    <property type="term" value="F:methylenetetrahydrofolate dehydrogenase (NAD+) activity"/>
    <property type="evidence" value="ECO:0007669"/>
    <property type="project" value="TreeGrafter"/>
</dbReference>
<name>A0A1C7NBR1_9FUNG</name>
<dbReference type="Proteomes" id="UP000093000">
    <property type="component" value="Unassembled WGS sequence"/>
</dbReference>
<evidence type="ECO:0000313" key="2">
    <source>
        <dbReference type="EMBL" id="OBZ84784.1"/>
    </source>
</evidence>
<evidence type="ECO:0000313" key="3">
    <source>
        <dbReference type="Proteomes" id="UP000093000"/>
    </source>
</evidence>
<dbReference type="Pfam" id="PF00763">
    <property type="entry name" value="THF_DHG_CYH"/>
    <property type="match status" value="1"/>
</dbReference>
<evidence type="ECO:0000259" key="1">
    <source>
        <dbReference type="Pfam" id="PF00763"/>
    </source>
</evidence>